<dbReference type="PANTHER" id="PTHR30349:SF41">
    <property type="entry name" value="INTEGRASE_RECOMBINASE PROTEIN MJ0367-RELATED"/>
    <property type="match status" value="1"/>
</dbReference>
<evidence type="ECO:0000256" key="2">
    <source>
        <dbReference type="ARBA" id="ARBA00023125"/>
    </source>
</evidence>
<dbReference type="Gene3D" id="1.10.150.130">
    <property type="match status" value="1"/>
</dbReference>
<dbReference type="RefSeq" id="WP_101880061.1">
    <property type="nucleotide sequence ID" value="NZ_NIHM01000019.1"/>
</dbReference>
<dbReference type="Pfam" id="PF00589">
    <property type="entry name" value="Phage_integrase"/>
    <property type="match status" value="1"/>
</dbReference>
<comment type="caution">
    <text evidence="5">The sequence shown here is derived from an EMBL/GenBank/DDBJ whole genome shotgun (WGS) entry which is preliminary data.</text>
</comment>
<organism evidence="5 6">
    <name type="scientific">Mediterraneibacter gnavus</name>
    <name type="common">Ruminococcus gnavus</name>
    <dbReference type="NCBI Taxonomy" id="33038"/>
    <lineage>
        <taxon>Bacteria</taxon>
        <taxon>Bacillati</taxon>
        <taxon>Bacillota</taxon>
        <taxon>Clostridia</taxon>
        <taxon>Lachnospirales</taxon>
        <taxon>Lachnospiraceae</taxon>
        <taxon>Mediterraneibacter</taxon>
    </lineage>
</organism>
<dbReference type="InterPro" id="IPR010998">
    <property type="entry name" value="Integrase_recombinase_N"/>
</dbReference>
<feature type="domain" description="Tyr recombinase" evidence="4">
    <location>
        <begin position="211"/>
        <end position="411"/>
    </location>
</feature>
<evidence type="ECO:0000313" key="5">
    <source>
        <dbReference type="EMBL" id="PLT53396.1"/>
    </source>
</evidence>
<sequence length="418" mass="48984">METKLNNDEAQKIVDFALQHGILNLDDVQNQLNKKRKKELLAQHAYKIWQGSDSRYRTYIDDSTKPSGRKLIVKTSEEDLTNFLVSYYEDQDLKSSYRNFSLEKIYPQWLEYKSLHTTAQNSIRRINNDWNKYYLNTDIIHVPLQNLNKLTLDTWAHKLIQKHSMTKKKYYNSTIIMRQSLDYAVDLGIIESNPFSLISIDGKKLFQKVKKKPDYTQVFLTNEIKPLAQMAWEDFFHSNRLVHKLAPLAILFQFQTGLRIGELCAVRYEDLESDNSIHIQRMFRYETNEIVEHTKTDCGDRIIPLTDLAMKYIQLAKEFQVKQGITTSYIFSINEAPLSPRSVSYLYKKYCDQMDVIRKSSHKTRKTFISALLDGKVNLNTVREIAGHADERTTLGCYCYDRNNELEKKNLITRALAV</sequence>
<dbReference type="PANTHER" id="PTHR30349">
    <property type="entry name" value="PHAGE INTEGRASE-RELATED"/>
    <property type="match status" value="1"/>
</dbReference>
<evidence type="ECO:0000256" key="3">
    <source>
        <dbReference type="ARBA" id="ARBA00023172"/>
    </source>
</evidence>
<dbReference type="CDD" id="cd01189">
    <property type="entry name" value="INT_ICEBs1_C_like"/>
    <property type="match status" value="1"/>
</dbReference>
<dbReference type="SUPFAM" id="SSF56349">
    <property type="entry name" value="DNA breaking-rejoining enzymes"/>
    <property type="match status" value="1"/>
</dbReference>
<dbReference type="PROSITE" id="PS51898">
    <property type="entry name" value="TYR_RECOMBINASE"/>
    <property type="match status" value="1"/>
</dbReference>
<dbReference type="InterPro" id="IPR002104">
    <property type="entry name" value="Integrase_catalytic"/>
</dbReference>
<name>A0A2N5NFP3_MEDGN</name>
<dbReference type="GO" id="GO:0003677">
    <property type="term" value="F:DNA binding"/>
    <property type="evidence" value="ECO:0007669"/>
    <property type="project" value="UniProtKB-KW"/>
</dbReference>
<evidence type="ECO:0000256" key="1">
    <source>
        <dbReference type="ARBA" id="ARBA00008857"/>
    </source>
</evidence>
<dbReference type="InterPro" id="IPR013762">
    <property type="entry name" value="Integrase-like_cat_sf"/>
</dbReference>
<dbReference type="AlphaFoldDB" id="A0A2N5NFP3"/>
<keyword evidence="3" id="KW-0233">DNA recombination</keyword>
<dbReference type="InterPro" id="IPR011010">
    <property type="entry name" value="DNA_brk_join_enz"/>
</dbReference>
<dbReference type="GO" id="GO:0015074">
    <property type="term" value="P:DNA integration"/>
    <property type="evidence" value="ECO:0007669"/>
    <property type="project" value="InterPro"/>
</dbReference>
<accession>A0A2N5NFP3</accession>
<dbReference type="InterPro" id="IPR050090">
    <property type="entry name" value="Tyrosine_recombinase_XerCD"/>
</dbReference>
<gene>
    <name evidence="5" type="ORF">CDL18_12320</name>
</gene>
<dbReference type="Proteomes" id="UP000234849">
    <property type="component" value="Unassembled WGS sequence"/>
</dbReference>
<protein>
    <recommendedName>
        <fullName evidence="4">Tyr recombinase domain-containing protein</fullName>
    </recommendedName>
</protein>
<dbReference type="EMBL" id="NIHM01000019">
    <property type="protein sequence ID" value="PLT53396.1"/>
    <property type="molecule type" value="Genomic_DNA"/>
</dbReference>
<reference evidence="5 6" key="1">
    <citation type="journal article" date="2017" name="Genome Med.">
        <title>A novel Ruminococcus gnavus clade enriched in inflammatory bowel disease patients.</title>
        <authorList>
            <person name="Hall A.B."/>
            <person name="Yassour M."/>
            <person name="Sauk J."/>
            <person name="Garner A."/>
            <person name="Jiang X."/>
            <person name="Arthur T."/>
            <person name="Lagoudas G.K."/>
            <person name="Vatanen T."/>
            <person name="Fornelos N."/>
            <person name="Wilson R."/>
            <person name="Bertha M."/>
            <person name="Cohen M."/>
            <person name="Garber J."/>
            <person name="Khalili H."/>
            <person name="Gevers D."/>
            <person name="Ananthakrishnan A.N."/>
            <person name="Kugathasan S."/>
            <person name="Lander E.S."/>
            <person name="Blainey P."/>
            <person name="Vlamakis H."/>
            <person name="Xavier R.J."/>
            <person name="Huttenhower C."/>
        </authorList>
    </citation>
    <scope>NUCLEOTIDE SEQUENCE [LARGE SCALE GENOMIC DNA]</scope>
    <source>
        <strain evidence="5 6">RJX1118</strain>
    </source>
</reference>
<evidence type="ECO:0000259" key="4">
    <source>
        <dbReference type="PROSITE" id="PS51898"/>
    </source>
</evidence>
<dbReference type="GO" id="GO:0006310">
    <property type="term" value="P:DNA recombination"/>
    <property type="evidence" value="ECO:0007669"/>
    <property type="project" value="UniProtKB-KW"/>
</dbReference>
<evidence type="ECO:0000313" key="6">
    <source>
        <dbReference type="Proteomes" id="UP000234849"/>
    </source>
</evidence>
<proteinExistence type="inferred from homology"/>
<comment type="similarity">
    <text evidence="1">Belongs to the 'phage' integrase family.</text>
</comment>
<keyword evidence="2" id="KW-0238">DNA-binding</keyword>
<dbReference type="Gene3D" id="1.10.443.10">
    <property type="entry name" value="Intergrase catalytic core"/>
    <property type="match status" value="1"/>
</dbReference>